<reference evidence="1 2" key="1">
    <citation type="submission" date="2018-02" db="EMBL/GenBank/DDBJ databases">
        <title>The genomes of Aspergillus section Nigri reveals drivers in fungal speciation.</title>
        <authorList>
            <consortium name="DOE Joint Genome Institute"/>
            <person name="Vesth T.C."/>
            <person name="Nybo J."/>
            <person name="Theobald S."/>
            <person name="Brandl J."/>
            <person name="Frisvad J.C."/>
            <person name="Nielsen K.F."/>
            <person name="Lyhne E.K."/>
            <person name="Kogle M.E."/>
            <person name="Kuo A."/>
            <person name="Riley R."/>
            <person name="Clum A."/>
            <person name="Nolan M."/>
            <person name="Lipzen A."/>
            <person name="Salamov A."/>
            <person name="Henrissat B."/>
            <person name="Wiebenga A."/>
            <person name="De vries R.P."/>
            <person name="Grigoriev I.V."/>
            <person name="Mortensen U.H."/>
            <person name="Andersen M.R."/>
            <person name="Baker S.E."/>
        </authorList>
    </citation>
    <scope>NUCLEOTIDE SEQUENCE [LARGE SCALE GENOMIC DNA]</scope>
    <source>
        <strain evidence="1 2">CBS 114.51</strain>
    </source>
</reference>
<accession>A0A8T8X3I1</accession>
<dbReference type="EMBL" id="KZ824788">
    <property type="protein sequence ID" value="RAH82504.1"/>
    <property type="molecule type" value="Genomic_DNA"/>
</dbReference>
<dbReference type="Proteomes" id="UP000249497">
    <property type="component" value="Unassembled WGS sequence"/>
</dbReference>
<dbReference type="GeneID" id="37181273"/>
<evidence type="ECO:0000313" key="1">
    <source>
        <dbReference type="EMBL" id="RAH82504.1"/>
    </source>
</evidence>
<name>A0A8T8X3I1_ASPJA</name>
<keyword evidence="2" id="KW-1185">Reference proteome</keyword>
<dbReference type="AlphaFoldDB" id="A0A8T8X3I1"/>
<proteinExistence type="predicted"/>
<protein>
    <submittedName>
        <fullName evidence="1">Uncharacterized protein</fullName>
    </submittedName>
</protein>
<organism evidence="1 2">
    <name type="scientific">Aspergillus japonicus CBS 114.51</name>
    <dbReference type="NCBI Taxonomy" id="1448312"/>
    <lineage>
        <taxon>Eukaryota</taxon>
        <taxon>Fungi</taxon>
        <taxon>Dikarya</taxon>
        <taxon>Ascomycota</taxon>
        <taxon>Pezizomycotina</taxon>
        <taxon>Eurotiomycetes</taxon>
        <taxon>Eurotiomycetidae</taxon>
        <taxon>Eurotiales</taxon>
        <taxon>Aspergillaceae</taxon>
        <taxon>Aspergillus</taxon>
        <taxon>Aspergillus subgen. Circumdati</taxon>
    </lineage>
</organism>
<sequence>MQQHTSVVFSLVARGATGNIAALQINSLPGQRKNRIHCSSPLPTFPVFPCFVSAQSLGQGGDDCRLDSSTTGSEWIFVRSSALVLSASGSGARRNTGCMEVCSLVGLFPFLLTGSPGPLKSPRLDEAKVYLG</sequence>
<gene>
    <name evidence="1" type="ORF">BO86DRAFT_69736</name>
</gene>
<evidence type="ECO:0000313" key="2">
    <source>
        <dbReference type="Proteomes" id="UP000249497"/>
    </source>
</evidence>
<dbReference type="RefSeq" id="XP_025528398.1">
    <property type="nucleotide sequence ID" value="XM_025677580.1"/>
</dbReference>